<evidence type="ECO:0000256" key="1">
    <source>
        <dbReference type="ARBA" id="ARBA00001946"/>
    </source>
</evidence>
<evidence type="ECO:0000256" key="3">
    <source>
        <dbReference type="ARBA" id="ARBA00004496"/>
    </source>
</evidence>
<dbReference type="InterPro" id="IPR000961">
    <property type="entry name" value="AGC-kinase_C"/>
</dbReference>
<keyword evidence="11 20" id="KW-0547">Nucleotide-binding</keyword>
<feature type="domain" description="Cyclic nucleotide-binding" evidence="23">
    <location>
        <begin position="368"/>
        <end position="467"/>
    </location>
</feature>
<dbReference type="Gene3D" id="3.30.200.20">
    <property type="entry name" value="Phosphorylase Kinase, domain 1"/>
    <property type="match status" value="1"/>
</dbReference>
<keyword evidence="7" id="KW-0723">Serine/threonine-protein kinase</keyword>
<evidence type="ECO:0000256" key="5">
    <source>
        <dbReference type="ARBA" id="ARBA00012428"/>
    </source>
</evidence>
<evidence type="ECO:0000256" key="18">
    <source>
        <dbReference type="ARBA" id="ARBA00047298"/>
    </source>
</evidence>
<comment type="cofactor">
    <cofactor evidence="1">
        <name>Mg(2+)</name>
        <dbReference type="ChEBI" id="CHEBI:18420"/>
    </cofactor>
</comment>
<keyword evidence="15" id="KW-0142">cGMP-binding</keyword>
<dbReference type="Proteomes" id="UP000009168">
    <property type="component" value="Unassembled WGS sequence"/>
</dbReference>
<dbReference type="PROSITE" id="PS00888">
    <property type="entry name" value="CNMP_BINDING_1"/>
    <property type="match status" value="1"/>
</dbReference>
<proteinExistence type="inferred from homology"/>
<dbReference type="HOGENOM" id="CLU_000288_73_2_1"/>
<evidence type="ECO:0000256" key="21">
    <source>
        <dbReference type="SAM" id="MobiDB-lite"/>
    </source>
</evidence>
<feature type="compositionally biased region" description="Polar residues" evidence="21">
    <location>
        <begin position="207"/>
        <end position="218"/>
    </location>
</feature>
<dbReference type="GO" id="GO:0005952">
    <property type="term" value="C:cAMP-dependent protein kinase complex"/>
    <property type="evidence" value="ECO:0007669"/>
    <property type="project" value="TreeGrafter"/>
</dbReference>
<dbReference type="Gene3D" id="1.10.510.10">
    <property type="entry name" value="Transferase(Phosphotransferase) domain 1"/>
    <property type="match status" value="1"/>
</dbReference>
<organism evidence="25 26">
    <name type="scientific">Tetrahymena thermophila (strain SB210)</name>
    <dbReference type="NCBI Taxonomy" id="312017"/>
    <lineage>
        <taxon>Eukaryota</taxon>
        <taxon>Sar</taxon>
        <taxon>Alveolata</taxon>
        <taxon>Ciliophora</taxon>
        <taxon>Intramacronucleata</taxon>
        <taxon>Oligohymenophorea</taxon>
        <taxon>Hymenostomatida</taxon>
        <taxon>Tetrahymenina</taxon>
        <taxon>Tetrahymenidae</taxon>
        <taxon>Tetrahymena</taxon>
    </lineage>
</organism>
<comment type="similarity">
    <text evidence="4">Belongs to the protein kinase superfamily. AGC Ser/Thr protein kinase family. cGMP subfamily.</text>
</comment>
<gene>
    <name evidence="25" type="ORF">TTHERM_00723640</name>
</gene>
<evidence type="ECO:0000256" key="11">
    <source>
        <dbReference type="ARBA" id="ARBA00022741"/>
    </source>
</evidence>
<feature type="compositionally biased region" description="Polar residues" evidence="21">
    <location>
        <begin position="187"/>
        <end position="197"/>
    </location>
</feature>
<keyword evidence="13 20" id="KW-0067">ATP-binding</keyword>
<dbReference type="GeneID" id="7840393"/>
<evidence type="ECO:0000259" key="24">
    <source>
        <dbReference type="PROSITE" id="PS51285"/>
    </source>
</evidence>
<feature type="domain" description="AGC-kinase C-terminal" evidence="24">
    <location>
        <begin position="883"/>
        <end position="951"/>
    </location>
</feature>
<evidence type="ECO:0000256" key="17">
    <source>
        <dbReference type="ARBA" id="ARBA00024113"/>
    </source>
</evidence>
<dbReference type="PROSITE" id="PS00108">
    <property type="entry name" value="PROTEIN_KINASE_ST"/>
    <property type="match status" value="1"/>
</dbReference>
<dbReference type="GO" id="GO:0012505">
    <property type="term" value="C:endomembrane system"/>
    <property type="evidence" value="ECO:0007669"/>
    <property type="project" value="UniProtKB-SubCell"/>
</dbReference>
<keyword evidence="9" id="KW-0808">Transferase</keyword>
<dbReference type="SUPFAM" id="SSF51206">
    <property type="entry name" value="cAMP-binding domain-like"/>
    <property type="match status" value="3"/>
</dbReference>
<feature type="compositionally biased region" description="Polar residues" evidence="21">
    <location>
        <begin position="160"/>
        <end position="179"/>
    </location>
</feature>
<keyword evidence="10" id="KW-0479">Metal-binding</keyword>
<reference evidence="26" key="1">
    <citation type="journal article" date="2006" name="PLoS Biol.">
        <title>Macronuclear genome sequence of the ciliate Tetrahymena thermophila, a model eukaryote.</title>
        <authorList>
            <person name="Eisen J.A."/>
            <person name="Coyne R.S."/>
            <person name="Wu M."/>
            <person name="Wu D."/>
            <person name="Thiagarajan M."/>
            <person name="Wortman J.R."/>
            <person name="Badger J.H."/>
            <person name="Ren Q."/>
            <person name="Amedeo P."/>
            <person name="Jones K.M."/>
            <person name="Tallon L.J."/>
            <person name="Delcher A.L."/>
            <person name="Salzberg S.L."/>
            <person name="Silva J.C."/>
            <person name="Haas B.J."/>
            <person name="Majoros W.H."/>
            <person name="Farzad M."/>
            <person name="Carlton J.M."/>
            <person name="Smith R.K. Jr."/>
            <person name="Garg J."/>
            <person name="Pearlman R.E."/>
            <person name="Karrer K.M."/>
            <person name="Sun L."/>
            <person name="Manning G."/>
            <person name="Elde N.C."/>
            <person name="Turkewitz A.P."/>
            <person name="Asai D.J."/>
            <person name="Wilkes D.E."/>
            <person name="Wang Y."/>
            <person name="Cai H."/>
            <person name="Collins K."/>
            <person name="Stewart B.A."/>
            <person name="Lee S.R."/>
            <person name="Wilamowska K."/>
            <person name="Weinberg Z."/>
            <person name="Ruzzo W.L."/>
            <person name="Wloga D."/>
            <person name="Gaertig J."/>
            <person name="Frankel J."/>
            <person name="Tsao C.-C."/>
            <person name="Gorovsky M.A."/>
            <person name="Keeling P.J."/>
            <person name="Waller R.F."/>
            <person name="Patron N.J."/>
            <person name="Cherry J.M."/>
            <person name="Stover N.A."/>
            <person name="Krieger C.J."/>
            <person name="del Toro C."/>
            <person name="Ryder H.F."/>
            <person name="Williamson S.C."/>
            <person name="Barbeau R.A."/>
            <person name="Hamilton E.P."/>
            <person name="Orias E."/>
        </authorList>
    </citation>
    <scope>NUCLEOTIDE SEQUENCE [LARGE SCALE GENOMIC DNA]</scope>
    <source>
        <strain evidence="26">SB210</strain>
    </source>
</reference>
<feature type="region of interest" description="Disordered" evidence="21">
    <location>
        <begin position="1"/>
        <end position="87"/>
    </location>
</feature>
<dbReference type="PROSITE" id="PS00889">
    <property type="entry name" value="CNMP_BINDING_2"/>
    <property type="match status" value="2"/>
</dbReference>
<dbReference type="InterPro" id="IPR000719">
    <property type="entry name" value="Prot_kinase_dom"/>
</dbReference>
<feature type="domain" description="Cyclic nucleotide-binding" evidence="23">
    <location>
        <begin position="488"/>
        <end position="588"/>
    </location>
</feature>
<evidence type="ECO:0000256" key="15">
    <source>
        <dbReference type="ARBA" id="ARBA00022992"/>
    </source>
</evidence>
<evidence type="ECO:0000256" key="20">
    <source>
        <dbReference type="PROSITE-ProRule" id="PRU10141"/>
    </source>
</evidence>
<dbReference type="OMA" id="LYMCMET"/>
<evidence type="ECO:0000256" key="6">
    <source>
        <dbReference type="ARBA" id="ARBA00022490"/>
    </source>
</evidence>
<dbReference type="InParanoid" id="I7MFS4"/>
<dbReference type="eggNOG" id="KOG0614">
    <property type="taxonomic scope" value="Eukaryota"/>
</dbReference>
<dbReference type="SMART" id="SM00220">
    <property type="entry name" value="S_TKc"/>
    <property type="match status" value="1"/>
</dbReference>
<keyword evidence="16" id="KW-0472">Membrane</keyword>
<keyword evidence="12 25" id="KW-0418">Kinase</keyword>
<keyword evidence="8" id="KW-0140">cGMP</keyword>
<evidence type="ECO:0000256" key="7">
    <source>
        <dbReference type="ARBA" id="ARBA00022527"/>
    </source>
</evidence>
<feature type="compositionally biased region" description="Polar residues" evidence="21">
    <location>
        <begin position="1"/>
        <end position="58"/>
    </location>
</feature>
<dbReference type="InterPro" id="IPR014710">
    <property type="entry name" value="RmlC-like_jellyroll"/>
</dbReference>
<dbReference type="GO" id="GO:0004692">
    <property type="term" value="F:cGMP-dependent protein kinase activity"/>
    <property type="evidence" value="ECO:0007669"/>
    <property type="project" value="UniProtKB-EC"/>
</dbReference>
<dbReference type="FunCoup" id="I7MFS4">
    <property type="interactions" value="4"/>
</dbReference>
<keyword evidence="6" id="KW-0963">Cytoplasm</keyword>
<evidence type="ECO:0000256" key="13">
    <source>
        <dbReference type="ARBA" id="ARBA00022840"/>
    </source>
</evidence>
<evidence type="ECO:0000259" key="22">
    <source>
        <dbReference type="PROSITE" id="PS50011"/>
    </source>
</evidence>
<evidence type="ECO:0000259" key="23">
    <source>
        <dbReference type="PROSITE" id="PS50042"/>
    </source>
</evidence>
<dbReference type="PRINTS" id="PR00103">
    <property type="entry name" value="CAMPKINASE"/>
</dbReference>
<dbReference type="InterPro" id="IPR017441">
    <property type="entry name" value="Protein_kinase_ATP_BS"/>
</dbReference>
<dbReference type="PANTHER" id="PTHR24353">
    <property type="entry name" value="CYCLIC NUCLEOTIDE-DEPENDENT PROTEIN KINASE"/>
    <property type="match status" value="1"/>
</dbReference>
<dbReference type="PROSITE" id="PS50011">
    <property type="entry name" value="PROTEIN_KINASE_DOM"/>
    <property type="match status" value="1"/>
</dbReference>
<keyword evidence="14" id="KW-0460">Magnesium</keyword>
<keyword evidence="26" id="KW-1185">Reference proteome</keyword>
<feature type="domain" description="Cyclic nucleotide-binding" evidence="23">
    <location>
        <begin position="250"/>
        <end position="365"/>
    </location>
</feature>
<dbReference type="PROSITE" id="PS50042">
    <property type="entry name" value="CNMP_BINDING_3"/>
    <property type="match status" value="3"/>
</dbReference>
<dbReference type="AlphaFoldDB" id="I7MFS4"/>
<dbReference type="PROSITE" id="PS00107">
    <property type="entry name" value="PROTEIN_KINASE_ATP"/>
    <property type="match status" value="1"/>
</dbReference>
<comment type="subcellular location">
    <subcellularLocation>
        <location evidence="3">Cytoplasm</location>
    </subcellularLocation>
    <subcellularLocation>
        <location evidence="2">Endomembrane system</location>
    </subcellularLocation>
</comment>
<dbReference type="SMART" id="SM00100">
    <property type="entry name" value="cNMP"/>
    <property type="match status" value="2"/>
</dbReference>
<dbReference type="Gene3D" id="2.60.120.10">
    <property type="entry name" value="Jelly Rolls"/>
    <property type="match status" value="3"/>
</dbReference>
<dbReference type="GO" id="GO:0005524">
    <property type="term" value="F:ATP binding"/>
    <property type="evidence" value="ECO:0007669"/>
    <property type="project" value="UniProtKB-UniRule"/>
</dbReference>
<dbReference type="FunFam" id="2.60.120.10:FF:000068">
    <property type="entry name" value="cGMP-dependent protein kinase"/>
    <property type="match status" value="1"/>
</dbReference>
<feature type="domain" description="Protein kinase" evidence="22">
    <location>
        <begin position="623"/>
        <end position="882"/>
    </location>
</feature>
<dbReference type="EMBL" id="GG662432">
    <property type="protein sequence ID" value="EAR84179.1"/>
    <property type="molecule type" value="Genomic_DNA"/>
</dbReference>
<comment type="catalytic activity">
    <reaction evidence="19">
        <text>L-seryl-[protein] + ATP = O-phospho-L-seryl-[protein] + ADP + H(+)</text>
        <dbReference type="Rhea" id="RHEA:17989"/>
        <dbReference type="Rhea" id="RHEA-COMP:9863"/>
        <dbReference type="Rhea" id="RHEA-COMP:11604"/>
        <dbReference type="ChEBI" id="CHEBI:15378"/>
        <dbReference type="ChEBI" id="CHEBI:29999"/>
        <dbReference type="ChEBI" id="CHEBI:30616"/>
        <dbReference type="ChEBI" id="CHEBI:83421"/>
        <dbReference type="ChEBI" id="CHEBI:456216"/>
        <dbReference type="EC" id="2.7.11.12"/>
    </reaction>
</comment>
<evidence type="ECO:0000256" key="4">
    <source>
        <dbReference type="ARBA" id="ARBA00006352"/>
    </source>
</evidence>
<protein>
    <recommendedName>
        <fullName evidence="17">cGMP-dependent protein kinase</fullName>
        <ecNumber evidence="5">2.7.11.12</ecNumber>
    </recommendedName>
</protein>
<dbReference type="InterPro" id="IPR018490">
    <property type="entry name" value="cNMP-bd_dom_sf"/>
</dbReference>
<evidence type="ECO:0000313" key="26">
    <source>
        <dbReference type="Proteomes" id="UP000009168"/>
    </source>
</evidence>
<evidence type="ECO:0000256" key="19">
    <source>
        <dbReference type="ARBA" id="ARBA00047462"/>
    </source>
</evidence>
<evidence type="ECO:0000256" key="12">
    <source>
        <dbReference type="ARBA" id="ARBA00022777"/>
    </source>
</evidence>
<dbReference type="PANTHER" id="PTHR24353:SF37">
    <property type="entry name" value="CAMP-DEPENDENT PROTEIN KINASE CATALYTIC SUBUNIT PRKX"/>
    <property type="match status" value="1"/>
</dbReference>
<dbReference type="KEGG" id="tet:TTHERM_00723640"/>
<dbReference type="PROSITE" id="PS51285">
    <property type="entry name" value="AGC_KINASE_CTER"/>
    <property type="match status" value="1"/>
</dbReference>
<sequence>MGCGTNSKIAPNIPQKKSQFSNENGANKGKQTSTSIDTDLKNTDANQTLGSKNNNSKKVSPAGTDADQKGLTLQINQSQKVPGSNSASIQLMKQGSQVNTNITQQQQISPPKLAKENSISIRRTVTNSKPRPSMDVQELLGKTIPNQLQDGAQGGYLPAMNSNSKNEMPSPSPAQISSKTFKDGFEQQKQGSENQLNIERKNRKEGQQNNKLFLQSGNQDEKTENYTRQSKKPNQEENDFIIQSLKNNSVFYSLSEDQIKEVANQMFLCQTKKDQYLFKQGDKASAFFFIKSGTIAIEIDEQEKKQLGPGTGIGELALLYSAPRSASIKCIVDCQFWAIDRHTFRKTVEEIVQRDSQTNRKFMESVPFFSFMSDEQKDSIASALISVRFKPGDNIVSEGDRADSFYLIKEGKVSVWKNGVLIRNLYQSDSFGEQALYIKSTRAATVKADEEVKLLSLGRDDLTRILGGKIQKIVYANKQRWAYNNNQLLLKLTNIQVEKILMNTKISNYKNGTVLYEKGDYCDTLIAVLDGNIKGEDSGQILADKGQIFGDYYLPLTNQNIQFDQRIVIGSDAVLSTISFKQFHKCIGGDVLSVIKKNVDSHEVKMKRENQKEDYSHIKLEDLIYIKKLGVGQFGSVYLVRRKNTRELYALKSVSKGQIIEQNLEKHLISEKNVLEMIQFPFIMNFIRTFKDDQSVYFLLKFINGLELFDVIRDIGLLSTFDSQFYVGSLILCLEYLHSRQIIYRDVKPENMMVDHTGYMYMIDMGAAKLLSKGKSIGRTFTIIGTPHYMAPEIIKGKGYSYSSDLWSVGICLYEFMCGQVPYAEDAQDPYEIYEEINSKDIKFPPFLKDRKAKLLIEQLLQKVPELRLGGSYAALKTNPWFDNFEWDQLYNKQISPPYIPPQEKLLNSDMLEKKYREGKLVIQKIKQEQDKDSTKYNIGMARDPNWDNAF</sequence>
<evidence type="ECO:0000313" key="25">
    <source>
        <dbReference type="EMBL" id="EAR84179.1"/>
    </source>
</evidence>
<evidence type="ECO:0000256" key="10">
    <source>
        <dbReference type="ARBA" id="ARBA00022723"/>
    </source>
</evidence>
<name>I7MFS4_TETTS</name>
<dbReference type="CDD" id="cd05572">
    <property type="entry name" value="STKc_cGK"/>
    <property type="match status" value="1"/>
</dbReference>
<dbReference type="GO" id="GO:0030553">
    <property type="term" value="F:cGMP binding"/>
    <property type="evidence" value="ECO:0007669"/>
    <property type="project" value="UniProtKB-KW"/>
</dbReference>
<dbReference type="CDD" id="cd00038">
    <property type="entry name" value="CAP_ED"/>
    <property type="match status" value="2"/>
</dbReference>
<dbReference type="OrthoDB" id="317599at2759"/>
<evidence type="ECO:0000256" key="9">
    <source>
        <dbReference type="ARBA" id="ARBA00022679"/>
    </source>
</evidence>
<dbReference type="RefSeq" id="XP_001031842.1">
    <property type="nucleotide sequence ID" value="XM_001031842.2"/>
</dbReference>
<dbReference type="EC" id="2.7.11.12" evidence="5"/>
<dbReference type="SUPFAM" id="SSF56112">
    <property type="entry name" value="Protein kinase-like (PK-like)"/>
    <property type="match status" value="1"/>
</dbReference>
<comment type="catalytic activity">
    <reaction evidence="18">
        <text>L-threonyl-[protein] + ATP = O-phospho-L-threonyl-[protein] + ADP + H(+)</text>
        <dbReference type="Rhea" id="RHEA:46608"/>
        <dbReference type="Rhea" id="RHEA-COMP:11060"/>
        <dbReference type="Rhea" id="RHEA-COMP:11605"/>
        <dbReference type="ChEBI" id="CHEBI:15378"/>
        <dbReference type="ChEBI" id="CHEBI:30013"/>
        <dbReference type="ChEBI" id="CHEBI:30616"/>
        <dbReference type="ChEBI" id="CHEBI:61977"/>
        <dbReference type="ChEBI" id="CHEBI:456216"/>
        <dbReference type="EC" id="2.7.11.12"/>
    </reaction>
</comment>
<dbReference type="InterPro" id="IPR035014">
    <property type="entry name" value="STKc_cGK"/>
</dbReference>
<feature type="region of interest" description="Disordered" evidence="21">
    <location>
        <begin position="146"/>
        <end position="236"/>
    </location>
</feature>
<dbReference type="Pfam" id="PF00027">
    <property type="entry name" value="cNMP_binding"/>
    <property type="match status" value="2"/>
</dbReference>
<evidence type="ECO:0000256" key="8">
    <source>
        <dbReference type="ARBA" id="ARBA00022535"/>
    </source>
</evidence>
<feature type="binding site" evidence="20">
    <location>
        <position position="652"/>
    </location>
    <ligand>
        <name>ATP</name>
        <dbReference type="ChEBI" id="CHEBI:30616"/>
    </ligand>
</feature>
<accession>I7MFS4</accession>
<dbReference type="GO" id="GO:0004691">
    <property type="term" value="F:cAMP-dependent protein kinase activity"/>
    <property type="evidence" value="ECO:0007669"/>
    <property type="project" value="TreeGrafter"/>
</dbReference>
<dbReference type="GO" id="GO:0046872">
    <property type="term" value="F:metal ion binding"/>
    <property type="evidence" value="ECO:0007669"/>
    <property type="project" value="UniProtKB-KW"/>
</dbReference>
<dbReference type="GO" id="GO:0005737">
    <property type="term" value="C:cytoplasm"/>
    <property type="evidence" value="ECO:0007669"/>
    <property type="project" value="UniProtKB-SubCell"/>
</dbReference>
<dbReference type="Pfam" id="PF00069">
    <property type="entry name" value="Pkinase"/>
    <property type="match status" value="1"/>
</dbReference>
<feature type="compositionally biased region" description="Polar residues" evidence="21">
    <location>
        <begin position="71"/>
        <end position="87"/>
    </location>
</feature>
<evidence type="ECO:0000256" key="14">
    <source>
        <dbReference type="ARBA" id="ARBA00022842"/>
    </source>
</evidence>
<evidence type="ECO:0000256" key="2">
    <source>
        <dbReference type="ARBA" id="ARBA00004308"/>
    </source>
</evidence>
<dbReference type="InterPro" id="IPR018488">
    <property type="entry name" value="cNMP-bd_CS"/>
</dbReference>
<dbReference type="FunFam" id="2.60.120.10:FF:000089">
    <property type="entry name" value="cGMP-dependent protein kinase 5-1"/>
    <property type="match status" value="1"/>
</dbReference>
<dbReference type="InterPro" id="IPR000595">
    <property type="entry name" value="cNMP-bd_dom"/>
</dbReference>
<dbReference type="InterPro" id="IPR008271">
    <property type="entry name" value="Ser/Thr_kinase_AS"/>
</dbReference>
<dbReference type="InterPro" id="IPR011009">
    <property type="entry name" value="Kinase-like_dom_sf"/>
</dbReference>
<evidence type="ECO:0000256" key="16">
    <source>
        <dbReference type="ARBA" id="ARBA00023136"/>
    </source>
</evidence>